<dbReference type="SUPFAM" id="SSF51430">
    <property type="entry name" value="NAD(P)-linked oxidoreductase"/>
    <property type="match status" value="1"/>
</dbReference>
<dbReference type="InterPro" id="IPR036812">
    <property type="entry name" value="NAD(P)_OxRdtase_dom_sf"/>
</dbReference>
<sequence>MADIKNLKKLGNSDIKISKLGLGCMGLSEFYGEPASEEQATKLIHHALDKGVNFFDTADMYGDGHNERLLAAALKDRRDQAIIATKFGIVRASGEYARDISGKPEYVRKSCHESLRRLGTDYIDLYYIHRVDVNTPIEETIGEMAKLVKEGKIKAIGISEASAETLRRAHAVHPVSALQSEYSMLTRDPEKEMLALTQELGVTFVPYSPICRGLLSSSKLSENDPSDVRKMLPRFQKEAYENNKAIADSLSLIAEGKGCSLAQLSLAWVMAQGENIVPIPGTTKIKNLDSNINSLNVTFTDKELQVIDKLLIEHKVLGDRYNQEGMKGVNG</sequence>
<dbReference type="EMBL" id="FWZU01000005">
    <property type="protein sequence ID" value="SMF35690.1"/>
    <property type="molecule type" value="Genomic_DNA"/>
</dbReference>
<feature type="domain" description="NADP-dependent oxidoreductase" evidence="2">
    <location>
        <begin position="19"/>
        <end position="311"/>
    </location>
</feature>
<dbReference type="InterPro" id="IPR023210">
    <property type="entry name" value="NADP_OxRdtase_dom"/>
</dbReference>
<evidence type="ECO:0000313" key="3">
    <source>
        <dbReference type="EMBL" id="SMF35690.1"/>
    </source>
</evidence>
<evidence type="ECO:0000313" key="4">
    <source>
        <dbReference type="Proteomes" id="UP000192906"/>
    </source>
</evidence>
<dbReference type="OrthoDB" id="5523216at2"/>
<keyword evidence="1" id="KW-0560">Oxidoreductase</keyword>
<name>A0A1X7ELP9_9BACT</name>
<dbReference type="Pfam" id="PF00248">
    <property type="entry name" value="Aldo_ket_red"/>
    <property type="match status" value="1"/>
</dbReference>
<dbReference type="PANTHER" id="PTHR43625">
    <property type="entry name" value="AFLATOXIN B1 ALDEHYDE REDUCTASE"/>
    <property type="match status" value="1"/>
</dbReference>
<dbReference type="STRING" id="1519643.SAMN06295933_3104"/>
<dbReference type="Proteomes" id="UP000192906">
    <property type="component" value="Unassembled WGS sequence"/>
</dbReference>
<dbReference type="InterPro" id="IPR050791">
    <property type="entry name" value="Aldo-Keto_reductase"/>
</dbReference>
<proteinExistence type="predicted"/>
<dbReference type="GO" id="GO:0016491">
    <property type="term" value="F:oxidoreductase activity"/>
    <property type="evidence" value="ECO:0007669"/>
    <property type="project" value="UniProtKB-KW"/>
</dbReference>
<dbReference type="Gene3D" id="3.20.20.100">
    <property type="entry name" value="NADP-dependent oxidoreductase domain"/>
    <property type="match status" value="1"/>
</dbReference>
<organism evidence="3 4">
    <name type="scientific">Desulfovibrio gilichinskyi</name>
    <dbReference type="NCBI Taxonomy" id="1519643"/>
    <lineage>
        <taxon>Bacteria</taxon>
        <taxon>Pseudomonadati</taxon>
        <taxon>Thermodesulfobacteriota</taxon>
        <taxon>Desulfovibrionia</taxon>
        <taxon>Desulfovibrionales</taxon>
        <taxon>Desulfovibrionaceae</taxon>
        <taxon>Desulfovibrio</taxon>
    </lineage>
</organism>
<keyword evidence="4" id="KW-1185">Reference proteome</keyword>
<dbReference type="PRINTS" id="PR00069">
    <property type="entry name" value="ALDKETRDTASE"/>
</dbReference>
<dbReference type="RefSeq" id="WP_085103841.1">
    <property type="nucleotide sequence ID" value="NZ_FWZU01000005.1"/>
</dbReference>
<dbReference type="InterPro" id="IPR020471">
    <property type="entry name" value="AKR"/>
</dbReference>
<gene>
    <name evidence="3" type="ORF">SAMN06295933_3104</name>
</gene>
<dbReference type="AlphaFoldDB" id="A0A1X7ELP9"/>
<evidence type="ECO:0000256" key="1">
    <source>
        <dbReference type="ARBA" id="ARBA00023002"/>
    </source>
</evidence>
<dbReference type="CDD" id="cd19076">
    <property type="entry name" value="AKR_AKR13A_13D"/>
    <property type="match status" value="1"/>
</dbReference>
<evidence type="ECO:0000259" key="2">
    <source>
        <dbReference type="Pfam" id="PF00248"/>
    </source>
</evidence>
<dbReference type="PANTHER" id="PTHR43625:SF40">
    <property type="entry name" value="ALDO-KETO REDUCTASE YAKC [NADP(+)]"/>
    <property type="match status" value="1"/>
</dbReference>
<reference evidence="4" key="1">
    <citation type="submission" date="2017-04" db="EMBL/GenBank/DDBJ databases">
        <authorList>
            <person name="Varghese N."/>
            <person name="Submissions S."/>
        </authorList>
    </citation>
    <scope>NUCLEOTIDE SEQUENCE [LARGE SCALE GENOMIC DNA]</scope>
    <source>
        <strain evidence="4">K3S</strain>
    </source>
</reference>
<dbReference type="GO" id="GO:0005737">
    <property type="term" value="C:cytoplasm"/>
    <property type="evidence" value="ECO:0007669"/>
    <property type="project" value="TreeGrafter"/>
</dbReference>
<protein>
    <submittedName>
        <fullName evidence="3">Predicted oxidoreductase</fullName>
    </submittedName>
</protein>
<accession>A0A1X7ELP9</accession>